<dbReference type="PANTHER" id="PTHR31321">
    <property type="entry name" value="ACYL-COA THIOESTER HYDROLASE YBHC-RELATED"/>
    <property type="match status" value="1"/>
</dbReference>
<dbReference type="PANTHER" id="PTHR31321:SF85">
    <property type="entry name" value="PECTINESTERASE CATALYTIC DOMAIN-CONTAINING PROTEIN"/>
    <property type="match status" value="1"/>
</dbReference>
<keyword evidence="6" id="KW-0964">Secreted</keyword>
<keyword evidence="6" id="KW-0961">Cell wall biogenesis/degradation</keyword>
<keyword evidence="4 6" id="KW-0378">Hydrolase</keyword>
<dbReference type="Pfam" id="PF01095">
    <property type="entry name" value="Pectinesterase"/>
    <property type="match status" value="2"/>
</dbReference>
<name>A0ABR1ZVW9_9ROSI</name>
<keyword evidence="5 6" id="KW-0063">Aspartyl esterase</keyword>
<comment type="pathway">
    <text evidence="1 6">Glycan metabolism; pectin degradation; 2-dehydro-3-deoxy-D-gluconate from pectin: step 1/5.</text>
</comment>
<comment type="catalytic activity">
    <reaction evidence="6">
        <text>[(1-&gt;4)-alpha-D-galacturonosyl methyl ester](n) + n H2O = [(1-&gt;4)-alpha-D-galacturonosyl](n) + n methanol + n H(+)</text>
        <dbReference type="Rhea" id="RHEA:22380"/>
        <dbReference type="Rhea" id="RHEA-COMP:14570"/>
        <dbReference type="Rhea" id="RHEA-COMP:14573"/>
        <dbReference type="ChEBI" id="CHEBI:15377"/>
        <dbReference type="ChEBI" id="CHEBI:15378"/>
        <dbReference type="ChEBI" id="CHEBI:17790"/>
        <dbReference type="ChEBI" id="CHEBI:140522"/>
        <dbReference type="ChEBI" id="CHEBI:140523"/>
        <dbReference type="EC" id="3.1.1.11"/>
    </reaction>
</comment>
<dbReference type="SUPFAM" id="SSF51126">
    <property type="entry name" value="Pectin lyase-like"/>
    <property type="match status" value="1"/>
</dbReference>
<evidence type="ECO:0000256" key="6">
    <source>
        <dbReference type="RuleBase" id="RU000589"/>
    </source>
</evidence>
<gene>
    <name evidence="8" type="ORF">V6N11_057086</name>
</gene>
<reference evidence="8 9" key="1">
    <citation type="journal article" date="2024" name="G3 (Bethesda)">
        <title>Genome assembly of Hibiscus sabdariffa L. provides insights into metabolisms of medicinal natural products.</title>
        <authorList>
            <person name="Kim T."/>
        </authorList>
    </citation>
    <scope>NUCLEOTIDE SEQUENCE [LARGE SCALE GENOMIC DNA]</scope>
    <source>
        <strain evidence="8">TK-2024</strain>
        <tissue evidence="8">Old leaves</tissue>
    </source>
</reference>
<dbReference type="InterPro" id="IPR012334">
    <property type="entry name" value="Pectin_lyas_fold"/>
</dbReference>
<dbReference type="InterPro" id="IPR011050">
    <property type="entry name" value="Pectin_lyase_fold/virulence"/>
</dbReference>
<accession>A0ABR1ZVW9</accession>
<evidence type="ECO:0000313" key="8">
    <source>
        <dbReference type="EMBL" id="KAK8484856.1"/>
    </source>
</evidence>
<organism evidence="8 9">
    <name type="scientific">Hibiscus sabdariffa</name>
    <name type="common">roselle</name>
    <dbReference type="NCBI Taxonomy" id="183260"/>
    <lineage>
        <taxon>Eukaryota</taxon>
        <taxon>Viridiplantae</taxon>
        <taxon>Streptophyta</taxon>
        <taxon>Embryophyta</taxon>
        <taxon>Tracheophyta</taxon>
        <taxon>Spermatophyta</taxon>
        <taxon>Magnoliopsida</taxon>
        <taxon>eudicotyledons</taxon>
        <taxon>Gunneridae</taxon>
        <taxon>Pentapetalae</taxon>
        <taxon>rosids</taxon>
        <taxon>malvids</taxon>
        <taxon>Malvales</taxon>
        <taxon>Malvaceae</taxon>
        <taxon>Malvoideae</taxon>
        <taxon>Hibiscus</taxon>
    </lineage>
</organism>
<evidence type="ECO:0000256" key="5">
    <source>
        <dbReference type="ARBA" id="ARBA00023085"/>
    </source>
</evidence>
<sequence>MLFMSTKADDQVRQTKYAISKTIIVDQSGHGDFTNIQNAIDSIPSYSQVWTLVHVKAGTYNEKVNIPKDKQRIFLQGESRRTTIIQFGDGGDSLKSTTFSLFADDFVAKDITFKNTYNLESGKPMSWAPAALIRADKASFYRCGFVSVQDTLTDSQGRHYFDSCYIEGAVDFIWGNGKSIYTVSRHLRHGSLLFLRFVYVYLRSNSMQGCIIKVTVPRGRTGTITAQGQESASENTGFVFKNCLIYGAGPAYLGRAYRAYSRVLFHHTQMSDIIVPQGWSAWNYVGKENTIVYGEVNCYGPGADKSKRVPWEKNLSPTDLKHLLKTKTFINQEGWIQRQNLINA</sequence>
<comment type="caution">
    <text evidence="8">The sequence shown here is derived from an EMBL/GenBank/DDBJ whole genome shotgun (WGS) entry which is preliminary data.</text>
</comment>
<dbReference type="Proteomes" id="UP001396334">
    <property type="component" value="Unassembled WGS sequence"/>
</dbReference>
<dbReference type="EC" id="3.1.1.11" evidence="3 6"/>
<evidence type="ECO:0000256" key="2">
    <source>
        <dbReference type="ARBA" id="ARBA00008891"/>
    </source>
</evidence>
<evidence type="ECO:0000256" key="3">
    <source>
        <dbReference type="ARBA" id="ARBA00013229"/>
    </source>
</evidence>
<protein>
    <recommendedName>
        <fullName evidence="3 6">Pectinesterase</fullName>
        <ecNumber evidence="3 6">3.1.1.11</ecNumber>
    </recommendedName>
</protein>
<dbReference type="InterPro" id="IPR018040">
    <property type="entry name" value="Pectinesterase_Tyr_AS"/>
</dbReference>
<feature type="domain" description="Pectinesterase catalytic" evidence="7">
    <location>
        <begin position="23"/>
        <end position="181"/>
    </location>
</feature>
<dbReference type="Gene3D" id="2.160.20.10">
    <property type="entry name" value="Single-stranded right-handed beta-helix, Pectin lyase-like"/>
    <property type="match status" value="1"/>
</dbReference>
<comment type="function">
    <text evidence="6">Acts in the modification of cell walls via demethylesterification of cell wall pectin.</text>
</comment>
<dbReference type="InterPro" id="IPR000070">
    <property type="entry name" value="Pectinesterase_cat"/>
</dbReference>
<dbReference type="EMBL" id="JBBPBN010000531">
    <property type="protein sequence ID" value="KAK8484856.1"/>
    <property type="molecule type" value="Genomic_DNA"/>
</dbReference>
<evidence type="ECO:0000313" key="9">
    <source>
        <dbReference type="Proteomes" id="UP001396334"/>
    </source>
</evidence>
<comment type="similarity">
    <text evidence="2">Belongs to the pectinesterase family.</text>
</comment>
<keyword evidence="9" id="KW-1185">Reference proteome</keyword>
<evidence type="ECO:0000259" key="7">
    <source>
        <dbReference type="Pfam" id="PF01095"/>
    </source>
</evidence>
<comment type="subcellular location">
    <subcellularLocation>
        <location evidence="6">Secreted</location>
        <location evidence="6">Cell wall</location>
    </subcellularLocation>
</comment>
<proteinExistence type="inferred from homology"/>
<feature type="domain" description="Pectinesterase catalytic" evidence="7">
    <location>
        <begin position="207"/>
        <end position="314"/>
    </location>
</feature>
<dbReference type="PROSITE" id="PS00800">
    <property type="entry name" value="PECTINESTERASE_1"/>
    <property type="match status" value="1"/>
</dbReference>
<keyword evidence="6" id="KW-0134">Cell wall</keyword>
<evidence type="ECO:0000256" key="4">
    <source>
        <dbReference type="ARBA" id="ARBA00022801"/>
    </source>
</evidence>
<evidence type="ECO:0000256" key="1">
    <source>
        <dbReference type="ARBA" id="ARBA00005184"/>
    </source>
</evidence>